<sequence>MTPAAQRKRLEGQATIAKKVFEVVPIRDAWSIHQMMSHLTKITKSHIDYRVMQGCLSALKDSGLVREPQRGFFQRVEVREETVKTEVQGEIDVPNLKTESKPAAPASPIDVLDGIAGRLRRLRDDADTLASDIETAALVIAEQGSETQAAVMKARQLQQLLQELGGIRV</sequence>
<evidence type="ECO:0000313" key="1">
    <source>
        <dbReference type="EMBL" id="MBM2769905.1"/>
    </source>
</evidence>
<evidence type="ECO:0000313" key="4">
    <source>
        <dbReference type="Proteomes" id="UP000755577"/>
    </source>
</evidence>
<dbReference type="GeneID" id="56502668"/>
<reference evidence="2 3" key="1">
    <citation type="submission" date="2019-09" db="EMBL/GenBank/DDBJ databases">
        <authorList>
            <person name="Depoorter E."/>
        </authorList>
    </citation>
    <scope>NUCLEOTIDE SEQUENCE [LARGE SCALE GENOMIC DNA]</scope>
    <source>
        <strain evidence="2">LMG 20980</strain>
    </source>
</reference>
<dbReference type="EMBL" id="JAFCIQ010000022">
    <property type="protein sequence ID" value="MBM2769905.1"/>
    <property type="molecule type" value="Genomic_DNA"/>
</dbReference>
<keyword evidence="4" id="KW-1185">Reference proteome</keyword>
<evidence type="ECO:0000313" key="3">
    <source>
        <dbReference type="Proteomes" id="UP000494201"/>
    </source>
</evidence>
<organism evidence="2 3">
    <name type="scientific">Burkholderia anthina</name>
    <dbReference type="NCBI Taxonomy" id="179879"/>
    <lineage>
        <taxon>Bacteria</taxon>
        <taxon>Pseudomonadati</taxon>
        <taxon>Pseudomonadota</taxon>
        <taxon>Betaproteobacteria</taxon>
        <taxon>Burkholderiales</taxon>
        <taxon>Burkholderiaceae</taxon>
        <taxon>Burkholderia</taxon>
        <taxon>Burkholderia cepacia complex</taxon>
    </lineage>
</organism>
<name>A0A6P2GDM2_9BURK</name>
<dbReference type="Proteomes" id="UP000755577">
    <property type="component" value="Unassembled WGS sequence"/>
</dbReference>
<dbReference type="EMBL" id="CABVLY010000019">
    <property type="protein sequence ID" value="VVU51880.1"/>
    <property type="molecule type" value="Genomic_DNA"/>
</dbReference>
<reference evidence="1 4" key="2">
    <citation type="submission" date="2021-02" db="EMBL/GenBank/DDBJ databases">
        <title>Draft genome of the type strains Burkholderia anthina DSM16086.</title>
        <authorList>
            <person name="Hertel R."/>
            <person name="Meissner J."/>
            <person name="Poehlein A."/>
            <person name="Daniel R."/>
            <person name="Commichau F.M."/>
        </authorList>
    </citation>
    <scope>NUCLEOTIDE SEQUENCE [LARGE SCALE GENOMIC DNA]</scope>
    <source>
        <strain evidence="1 4">DSM 16086</strain>
    </source>
</reference>
<protein>
    <submittedName>
        <fullName evidence="2">Uncharacterized protein</fullName>
    </submittedName>
</protein>
<proteinExistence type="predicted"/>
<evidence type="ECO:0000313" key="2">
    <source>
        <dbReference type="EMBL" id="VVU51880.1"/>
    </source>
</evidence>
<dbReference type="Proteomes" id="UP000494201">
    <property type="component" value="Unassembled WGS sequence"/>
</dbReference>
<gene>
    <name evidence="2" type="ORF">BAN20980_04603</name>
    <name evidence="1" type="ORF">JQK92_26170</name>
</gene>
<accession>A0A6P2GDM2</accession>
<dbReference type="AlphaFoldDB" id="A0A6P2GDM2"/>
<dbReference type="RefSeq" id="WP_174927511.1">
    <property type="nucleotide sequence ID" value="NZ_CABVLY010000019.1"/>
</dbReference>